<keyword evidence="3" id="KW-0238">DNA-binding</keyword>
<dbReference type="Proteomes" id="UP000199250">
    <property type="component" value="Unassembled WGS sequence"/>
</dbReference>
<name>A0A1H6Y5J1_9GAMM</name>
<dbReference type="PANTHER" id="PTHR30629">
    <property type="entry name" value="PROPHAGE INTEGRASE"/>
    <property type="match status" value="1"/>
</dbReference>
<dbReference type="PROSITE" id="PS51898">
    <property type="entry name" value="TYR_RECOMBINASE"/>
    <property type="match status" value="1"/>
</dbReference>
<dbReference type="CDD" id="cd00801">
    <property type="entry name" value="INT_P4_C"/>
    <property type="match status" value="1"/>
</dbReference>
<organism evidence="6 7">
    <name type="scientific">Azotobacter beijerinckii</name>
    <dbReference type="NCBI Taxonomy" id="170623"/>
    <lineage>
        <taxon>Bacteria</taxon>
        <taxon>Pseudomonadati</taxon>
        <taxon>Pseudomonadota</taxon>
        <taxon>Gammaproteobacteria</taxon>
        <taxon>Pseudomonadales</taxon>
        <taxon>Pseudomonadaceae</taxon>
        <taxon>Azotobacter</taxon>
    </lineage>
</organism>
<dbReference type="GO" id="GO:0006310">
    <property type="term" value="P:DNA recombination"/>
    <property type="evidence" value="ECO:0007669"/>
    <property type="project" value="UniProtKB-KW"/>
</dbReference>
<dbReference type="InterPro" id="IPR013762">
    <property type="entry name" value="Integrase-like_cat_sf"/>
</dbReference>
<feature type="domain" description="Tyr recombinase" evidence="5">
    <location>
        <begin position="72"/>
        <end position="248"/>
    </location>
</feature>
<dbReference type="Gene3D" id="1.10.150.130">
    <property type="match status" value="1"/>
</dbReference>
<evidence type="ECO:0000259" key="5">
    <source>
        <dbReference type="PROSITE" id="PS51898"/>
    </source>
</evidence>
<dbReference type="Pfam" id="PF00589">
    <property type="entry name" value="Phage_integrase"/>
    <property type="match status" value="1"/>
</dbReference>
<sequence>MFPVFGKRPYVSILPMEWMEFLRGVEQTGIIEQTSRVRGMCREIYDLARVTGRATHNPLEGLHKFLLTKPVENYAHAPLDELPALLRAIQSYPHATDVRIGLQLLAMLACRPSEIREARWSEFDLDAGLWLIPAERMKRRREHLVPLPHQAVALLHELHNITGTYPLLFPGRSDTTKPRSNTVLLMALHRLGYEGRQTGHGFRHLASTILNENGFDSQHVEAQLSHVKEGVRGVYDKSTYLEQRKMMMAWYADHLDKLVAGNVVEFRREA</sequence>
<keyword evidence="4" id="KW-0233">DNA recombination</keyword>
<dbReference type="InterPro" id="IPR050808">
    <property type="entry name" value="Phage_Integrase"/>
</dbReference>
<dbReference type="EMBL" id="FNYQ01000085">
    <property type="protein sequence ID" value="SEJ36511.1"/>
    <property type="molecule type" value="Genomic_DNA"/>
</dbReference>
<dbReference type="AlphaFoldDB" id="A0A1H6Y5J1"/>
<evidence type="ECO:0000256" key="3">
    <source>
        <dbReference type="ARBA" id="ARBA00023125"/>
    </source>
</evidence>
<dbReference type="GO" id="GO:0015074">
    <property type="term" value="P:DNA integration"/>
    <property type="evidence" value="ECO:0007669"/>
    <property type="project" value="UniProtKB-KW"/>
</dbReference>
<evidence type="ECO:0000256" key="4">
    <source>
        <dbReference type="ARBA" id="ARBA00023172"/>
    </source>
</evidence>
<dbReference type="InterPro" id="IPR002104">
    <property type="entry name" value="Integrase_catalytic"/>
</dbReference>
<dbReference type="InterPro" id="IPR011010">
    <property type="entry name" value="DNA_brk_join_enz"/>
</dbReference>
<evidence type="ECO:0000256" key="2">
    <source>
        <dbReference type="ARBA" id="ARBA00022908"/>
    </source>
</evidence>
<dbReference type="Pfam" id="PF22022">
    <property type="entry name" value="Phage_int_M"/>
    <property type="match status" value="1"/>
</dbReference>
<dbReference type="InterPro" id="IPR053876">
    <property type="entry name" value="Phage_int_M"/>
</dbReference>
<keyword evidence="2" id="KW-0229">DNA integration</keyword>
<dbReference type="Gene3D" id="1.10.443.10">
    <property type="entry name" value="Intergrase catalytic core"/>
    <property type="match status" value="1"/>
</dbReference>
<gene>
    <name evidence="6" type="ORF">SAMN04244572_03685</name>
</gene>
<dbReference type="InterPro" id="IPR010998">
    <property type="entry name" value="Integrase_recombinase_N"/>
</dbReference>
<evidence type="ECO:0000313" key="7">
    <source>
        <dbReference type="Proteomes" id="UP000199250"/>
    </source>
</evidence>
<accession>A0A1H6Y5J1</accession>
<evidence type="ECO:0000313" key="6">
    <source>
        <dbReference type="EMBL" id="SEJ36511.1"/>
    </source>
</evidence>
<protein>
    <submittedName>
        <fullName evidence="6">Integrase</fullName>
    </submittedName>
</protein>
<dbReference type="SUPFAM" id="SSF56349">
    <property type="entry name" value="DNA breaking-rejoining enzymes"/>
    <property type="match status" value="1"/>
</dbReference>
<proteinExistence type="inferred from homology"/>
<reference evidence="6 7" key="1">
    <citation type="submission" date="2016-10" db="EMBL/GenBank/DDBJ databases">
        <authorList>
            <person name="de Groot N.N."/>
        </authorList>
    </citation>
    <scope>NUCLEOTIDE SEQUENCE [LARGE SCALE GENOMIC DNA]</scope>
    <source>
        <strain evidence="6 7">DSM 373</strain>
    </source>
</reference>
<dbReference type="GO" id="GO:0003677">
    <property type="term" value="F:DNA binding"/>
    <property type="evidence" value="ECO:0007669"/>
    <property type="project" value="UniProtKB-KW"/>
</dbReference>
<dbReference type="PANTHER" id="PTHR30629:SF2">
    <property type="entry name" value="PROPHAGE INTEGRASE INTS-RELATED"/>
    <property type="match status" value="1"/>
</dbReference>
<comment type="similarity">
    <text evidence="1">Belongs to the 'phage' integrase family.</text>
</comment>
<evidence type="ECO:0000256" key="1">
    <source>
        <dbReference type="ARBA" id="ARBA00008857"/>
    </source>
</evidence>